<dbReference type="RefSeq" id="WP_261969891.1">
    <property type="nucleotide sequence ID" value="NZ_JAHHZF010000008.1"/>
</dbReference>
<name>A0A947GG11_9HYPH</name>
<dbReference type="EMBL" id="JAHHZF010000008">
    <property type="protein sequence ID" value="MBT9291335.1"/>
    <property type="molecule type" value="Genomic_DNA"/>
</dbReference>
<comment type="caution">
    <text evidence="1">The sequence shown here is derived from an EMBL/GenBank/DDBJ whole genome shotgun (WGS) entry which is preliminary data.</text>
</comment>
<evidence type="ECO:0000313" key="2">
    <source>
        <dbReference type="Proteomes" id="UP000766595"/>
    </source>
</evidence>
<dbReference type="AlphaFoldDB" id="A0A947GG11"/>
<gene>
    <name evidence="1" type="ORF">KL771_17845</name>
</gene>
<reference evidence="1 2" key="1">
    <citation type="submission" date="2021-06" db="EMBL/GenBank/DDBJ databases">
        <authorList>
            <person name="Grouzdev D.S."/>
            <person name="Koziaeva V."/>
        </authorList>
    </citation>
    <scope>NUCLEOTIDE SEQUENCE [LARGE SCALE GENOMIC DNA]</scope>
    <source>
        <strain evidence="1 2">22</strain>
    </source>
</reference>
<evidence type="ECO:0000313" key="1">
    <source>
        <dbReference type="EMBL" id="MBT9291335.1"/>
    </source>
</evidence>
<protein>
    <submittedName>
        <fullName evidence="1">Uncharacterized protein</fullName>
    </submittedName>
</protein>
<sequence>MSEAIFIVEGRPVFPTFEQQASYRYLCKHPPFDGRSSPAFDAGFANPTAACPYRPSSFAAASFHAGQTIARDFGDRAAATPGEGER</sequence>
<proteinExistence type="predicted"/>
<organism evidence="1 2">
    <name type="scientific">Prosthecodimorpha staleyi</name>
    <dbReference type="NCBI Taxonomy" id="2840188"/>
    <lineage>
        <taxon>Bacteria</taxon>
        <taxon>Pseudomonadati</taxon>
        <taxon>Pseudomonadota</taxon>
        <taxon>Alphaproteobacteria</taxon>
        <taxon>Hyphomicrobiales</taxon>
        <taxon>Ancalomicrobiaceae</taxon>
        <taxon>Prosthecodimorpha</taxon>
    </lineage>
</organism>
<accession>A0A947GG11</accession>
<dbReference type="Proteomes" id="UP000766595">
    <property type="component" value="Unassembled WGS sequence"/>
</dbReference>
<keyword evidence="2" id="KW-1185">Reference proteome</keyword>